<comment type="caution">
    <text evidence="2">The sequence shown here is derived from an EMBL/GenBank/DDBJ whole genome shotgun (WGS) entry which is preliminary data.</text>
</comment>
<dbReference type="RefSeq" id="WP_246909136.1">
    <property type="nucleotide sequence ID" value="NZ_JALJRB010000013.1"/>
</dbReference>
<sequence length="169" mass="19328">MKNNDNHLRLFVYGTLKKGFWNFDRFCTRAIGIEPATTWGRLYQLPAGFPALEVPESSVLATGTDDPLADTRTQNAIELPEYGMARPEGDWDLVHGELMTFTNPGFDLPPIDRLEAFDPNGRCVYKRVLVAVKTNDLIRPVWLYTMQPPENPRLKRIFSAWNGEKLIEM</sequence>
<organism evidence="2 3">
    <name type="scientific">Desulfatitalea alkaliphila</name>
    <dbReference type="NCBI Taxonomy" id="2929485"/>
    <lineage>
        <taxon>Bacteria</taxon>
        <taxon>Pseudomonadati</taxon>
        <taxon>Thermodesulfobacteriota</taxon>
        <taxon>Desulfobacteria</taxon>
        <taxon>Desulfobacterales</taxon>
        <taxon>Desulfosarcinaceae</taxon>
        <taxon>Desulfatitalea</taxon>
    </lineage>
</organism>
<evidence type="ECO:0000259" key="1">
    <source>
        <dbReference type="Pfam" id="PF06094"/>
    </source>
</evidence>
<keyword evidence="3" id="KW-1185">Reference proteome</keyword>
<protein>
    <submittedName>
        <fullName evidence="2">Gamma-glutamylcyclotransferase</fullName>
    </submittedName>
</protein>
<dbReference type="InterPro" id="IPR009288">
    <property type="entry name" value="AIG2-like_dom"/>
</dbReference>
<dbReference type="AlphaFoldDB" id="A0AA41ULF7"/>
<feature type="domain" description="Gamma-glutamylcyclotransferase AIG2-like" evidence="1">
    <location>
        <begin position="82"/>
        <end position="156"/>
    </location>
</feature>
<reference evidence="2" key="1">
    <citation type="submission" date="2022-04" db="EMBL/GenBank/DDBJ databases">
        <title>Desulfatitalea alkaliphila sp. nov., a novel anaerobic sulfate-reducing bacterium isolated from terrestrial mud volcano, Taman Peninsula, Russia.</title>
        <authorList>
            <person name="Khomyakova M.A."/>
            <person name="Merkel A.Y."/>
            <person name="Slobodkin A.I."/>
        </authorList>
    </citation>
    <scope>NUCLEOTIDE SEQUENCE</scope>
    <source>
        <strain evidence="2">M08but</strain>
    </source>
</reference>
<proteinExistence type="predicted"/>
<dbReference type="SUPFAM" id="SSF110857">
    <property type="entry name" value="Gamma-glutamyl cyclotransferase-like"/>
    <property type="match status" value="1"/>
</dbReference>
<gene>
    <name evidence="2" type="ORF">MRX98_12770</name>
</gene>
<dbReference type="EMBL" id="JALJRB010000013">
    <property type="protein sequence ID" value="MCJ8501451.1"/>
    <property type="molecule type" value="Genomic_DNA"/>
</dbReference>
<accession>A0AA41ULF7</accession>
<dbReference type="Pfam" id="PF06094">
    <property type="entry name" value="GGACT"/>
    <property type="match status" value="2"/>
</dbReference>
<dbReference type="Proteomes" id="UP001165427">
    <property type="component" value="Unassembled WGS sequence"/>
</dbReference>
<dbReference type="InterPro" id="IPR036568">
    <property type="entry name" value="GGCT-like_sf"/>
</dbReference>
<dbReference type="CDD" id="cd06661">
    <property type="entry name" value="GGCT_like"/>
    <property type="match status" value="1"/>
</dbReference>
<evidence type="ECO:0000313" key="2">
    <source>
        <dbReference type="EMBL" id="MCJ8501451.1"/>
    </source>
</evidence>
<dbReference type="Gene3D" id="3.10.490.10">
    <property type="entry name" value="Gamma-glutamyl cyclotransferase-like"/>
    <property type="match status" value="1"/>
</dbReference>
<evidence type="ECO:0000313" key="3">
    <source>
        <dbReference type="Proteomes" id="UP001165427"/>
    </source>
</evidence>
<feature type="domain" description="Gamma-glutamylcyclotransferase AIG2-like" evidence="1">
    <location>
        <begin position="10"/>
        <end position="57"/>
    </location>
</feature>
<name>A0AA41ULF7_9BACT</name>
<dbReference type="InterPro" id="IPR013024">
    <property type="entry name" value="GGCT-like"/>
</dbReference>